<sequence>MYRRTTILDTSHPSYIAAVETTVELAQLVLQICRYNINVDPEKIQFPMVIIDCS</sequence>
<dbReference type="AlphaFoldDB" id="A0A392UZA7"/>
<name>A0A392UZA7_9FABA</name>
<evidence type="ECO:0000313" key="2">
    <source>
        <dbReference type="Proteomes" id="UP000265520"/>
    </source>
</evidence>
<dbReference type="Proteomes" id="UP000265520">
    <property type="component" value="Unassembled WGS sequence"/>
</dbReference>
<reference evidence="1 2" key="1">
    <citation type="journal article" date="2018" name="Front. Plant Sci.">
        <title>Red Clover (Trifolium pratense) and Zigzag Clover (T. medium) - A Picture of Genomic Similarities and Differences.</title>
        <authorList>
            <person name="Dluhosova J."/>
            <person name="Istvanek J."/>
            <person name="Nedelnik J."/>
            <person name="Repkova J."/>
        </authorList>
    </citation>
    <scope>NUCLEOTIDE SEQUENCE [LARGE SCALE GENOMIC DNA]</scope>
    <source>
        <strain evidence="2">cv. 10/8</strain>
        <tissue evidence="1">Leaf</tissue>
    </source>
</reference>
<proteinExistence type="predicted"/>
<dbReference type="EMBL" id="LXQA010993187">
    <property type="protein sequence ID" value="MCI80329.1"/>
    <property type="molecule type" value="Genomic_DNA"/>
</dbReference>
<organism evidence="1 2">
    <name type="scientific">Trifolium medium</name>
    <dbReference type="NCBI Taxonomy" id="97028"/>
    <lineage>
        <taxon>Eukaryota</taxon>
        <taxon>Viridiplantae</taxon>
        <taxon>Streptophyta</taxon>
        <taxon>Embryophyta</taxon>
        <taxon>Tracheophyta</taxon>
        <taxon>Spermatophyta</taxon>
        <taxon>Magnoliopsida</taxon>
        <taxon>eudicotyledons</taxon>
        <taxon>Gunneridae</taxon>
        <taxon>Pentapetalae</taxon>
        <taxon>rosids</taxon>
        <taxon>fabids</taxon>
        <taxon>Fabales</taxon>
        <taxon>Fabaceae</taxon>
        <taxon>Papilionoideae</taxon>
        <taxon>50 kb inversion clade</taxon>
        <taxon>NPAAA clade</taxon>
        <taxon>Hologalegina</taxon>
        <taxon>IRL clade</taxon>
        <taxon>Trifolieae</taxon>
        <taxon>Trifolium</taxon>
    </lineage>
</organism>
<keyword evidence="2" id="KW-1185">Reference proteome</keyword>
<comment type="caution">
    <text evidence="1">The sequence shown here is derived from an EMBL/GenBank/DDBJ whole genome shotgun (WGS) entry which is preliminary data.</text>
</comment>
<evidence type="ECO:0000313" key="1">
    <source>
        <dbReference type="EMBL" id="MCI80329.1"/>
    </source>
</evidence>
<accession>A0A392UZA7</accession>
<protein>
    <submittedName>
        <fullName evidence="1">Uncharacterized protein</fullName>
    </submittedName>
</protein>